<evidence type="ECO:0000313" key="2">
    <source>
        <dbReference type="EMBL" id="PZQ82405.1"/>
    </source>
</evidence>
<dbReference type="Pfam" id="PF00565">
    <property type="entry name" value="SNase"/>
    <property type="match status" value="1"/>
</dbReference>
<dbReference type="InterPro" id="IPR035437">
    <property type="entry name" value="SNase_OB-fold_sf"/>
</dbReference>
<dbReference type="SUPFAM" id="SSF50199">
    <property type="entry name" value="Staphylococcal nuclease"/>
    <property type="match status" value="1"/>
</dbReference>
<accession>A0A2W5R606</accession>
<evidence type="ECO:0000259" key="1">
    <source>
        <dbReference type="PROSITE" id="PS50830"/>
    </source>
</evidence>
<dbReference type="EMBL" id="QFQD01000032">
    <property type="protein sequence ID" value="PZQ82405.1"/>
    <property type="molecule type" value="Genomic_DNA"/>
</dbReference>
<gene>
    <name evidence="2" type="ORF">DI549_11560</name>
</gene>
<comment type="caution">
    <text evidence="2">The sequence shown here is derived from an EMBL/GenBank/DDBJ whole genome shotgun (WGS) entry which is preliminary data.</text>
</comment>
<dbReference type="PANTHER" id="PTHR12302:SF26">
    <property type="entry name" value="BLR1266 PROTEIN"/>
    <property type="match status" value="1"/>
</dbReference>
<reference evidence="2 3" key="1">
    <citation type="submission" date="2017-08" db="EMBL/GenBank/DDBJ databases">
        <title>Infants hospitalized years apart are colonized by the same room-sourced microbial strains.</title>
        <authorList>
            <person name="Brooks B."/>
            <person name="Olm M.R."/>
            <person name="Firek B.A."/>
            <person name="Baker R."/>
            <person name="Thomas B.C."/>
            <person name="Morowitz M.J."/>
            <person name="Banfield J.F."/>
        </authorList>
    </citation>
    <scope>NUCLEOTIDE SEQUENCE [LARGE SCALE GENOMIC DNA]</scope>
    <source>
        <strain evidence="2">S2_005_001_R2_27</strain>
    </source>
</reference>
<dbReference type="Proteomes" id="UP000248887">
    <property type="component" value="Unassembled WGS sequence"/>
</dbReference>
<dbReference type="AlphaFoldDB" id="A0A2W5R606"/>
<dbReference type="PANTHER" id="PTHR12302">
    <property type="entry name" value="EBNA2 BINDING PROTEIN P100"/>
    <property type="match status" value="1"/>
</dbReference>
<dbReference type="SMART" id="SM00318">
    <property type="entry name" value="SNc"/>
    <property type="match status" value="1"/>
</dbReference>
<protein>
    <submittedName>
        <fullName evidence="2">Nuclease</fullName>
    </submittedName>
</protein>
<dbReference type="PROSITE" id="PS50830">
    <property type="entry name" value="TNASE_3"/>
    <property type="match status" value="1"/>
</dbReference>
<name>A0A2W5R606_ANCNO</name>
<organism evidence="2 3">
    <name type="scientific">Ancylobacter novellus</name>
    <name type="common">Thiobacillus novellus</name>
    <dbReference type="NCBI Taxonomy" id="921"/>
    <lineage>
        <taxon>Bacteria</taxon>
        <taxon>Pseudomonadati</taxon>
        <taxon>Pseudomonadota</taxon>
        <taxon>Alphaproteobacteria</taxon>
        <taxon>Hyphomicrobiales</taxon>
        <taxon>Xanthobacteraceae</taxon>
        <taxon>Ancylobacter</taxon>
    </lineage>
</organism>
<feature type="domain" description="TNase-like" evidence="1">
    <location>
        <begin position="21"/>
        <end position="133"/>
    </location>
</feature>
<dbReference type="InterPro" id="IPR016071">
    <property type="entry name" value="Staphylococal_nuclease_OB-fold"/>
</dbReference>
<sequence length="150" mass="15813">MLVGAALIAQHLVPALTGAVRIADGDSLEIGGERVRLDGIDAPELHQSCGAPGQTWPCGERARAALMAIVAAAKVSCRPVDEDRYGRAVSLCEADGRDIAARLVEEGWAIATGFGYGREQRAARDAGRGIWSGPFDLPADWRAAHPRPSS</sequence>
<proteinExistence type="predicted"/>
<evidence type="ECO:0000313" key="3">
    <source>
        <dbReference type="Proteomes" id="UP000248887"/>
    </source>
</evidence>
<dbReference type="Gene3D" id="2.40.50.90">
    <property type="match status" value="1"/>
</dbReference>